<evidence type="ECO:0000256" key="2">
    <source>
        <dbReference type="ARBA" id="ARBA00022448"/>
    </source>
</evidence>
<keyword evidence="6 7" id="KW-0472">Membrane</keyword>
<gene>
    <name evidence="9" type="ORF">ACFPQ6_11365</name>
</gene>
<dbReference type="RefSeq" id="WP_380049397.1">
    <property type="nucleotide sequence ID" value="NZ_JBHSOH010000012.1"/>
</dbReference>
<evidence type="ECO:0000313" key="10">
    <source>
        <dbReference type="Proteomes" id="UP001595979"/>
    </source>
</evidence>
<feature type="domain" description="ABC transmembrane type-1" evidence="8">
    <location>
        <begin position="137"/>
        <end position="329"/>
    </location>
</feature>
<organism evidence="9 10">
    <name type="scientific">Deinococcus petrolearius</name>
    <dbReference type="NCBI Taxonomy" id="1751295"/>
    <lineage>
        <taxon>Bacteria</taxon>
        <taxon>Thermotogati</taxon>
        <taxon>Deinococcota</taxon>
        <taxon>Deinococci</taxon>
        <taxon>Deinococcales</taxon>
        <taxon>Deinococcaceae</taxon>
        <taxon>Deinococcus</taxon>
    </lineage>
</organism>
<feature type="transmembrane region" description="Helical" evidence="7">
    <location>
        <begin position="141"/>
        <end position="163"/>
    </location>
</feature>
<keyword evidence="3" id="KW-1003">Cell membrane</keyword>
<dbReference type="InterPro" id="IPR000515">
    <property type="entry name" value="MetI-like"/>
</dbReference>
<sequence length="341" mass="37594">MTTLSGPATPKARSRWQNFWHSAGVRKLRRNPLAVTGFVITVLFFLMAIFAPLIAKPTGNCLRDLNLTTQNQIYNPLGGAFWRGIFAPPQSCYRMERLSFAQEPAPPNSVPGAFAPFGTVNGYNIFYGLVWGTRTALKMSFIIVGITLAVGILIGAISGYYGGWVDNLIQRFIDVLYAMPSLVLTVVILTILRAKNPGGDPTFPIIVAYCVAGWAPYAKVIRGDVLKVRQLEYVDAARSLGSRDLPLILRHIIPNSLTTVFTVAVLDLATIPLGIAALSFLGLGFEPGFSEWGQLVDFSRAWLKPEYWYVLVFPAIFIVLFSLAFNLFGDGLRDALDPRTR</sequence>
<evidence type="ECO:0000256" key="7">
    <source>
        <dbReference type="RuleBase" id="RU363032"/>
    </source>
</evidence>
<evidence type="ECO:0000313" key="9">
    <source>
        <dbReference type="EMBL" id="MFC5848908.1"/>
    </source>
</evidence>
<evidence type="ECO:0000256" key="5">
    <source>
        <dbReference type="ARBA" id="ARBA00022989"/>
    </source>
</evidence>
<reference evidence="10" key="1">
    <citation type="journal article" date="2019" name="Int. J. Syst. Evol. Microbiol.">
        <title>The Global Catalogue of Microorganisms (GCM) 10K type strain sequencing project: providing services to taxonomists for standard genome sequencing and annotation.</title>
        <authorList>
            <consortium name="The Broad Institute Genomics Platform"/>
            <consortium name="The Broad Institute Genome Sequencing Center for Infectious Disease"/>
            <person name="Wu L."/>
            <person name="Ma J."/>
        </authorList>
    </citation>
    <scope>NUCLEOTIDE SEQUENCE [LARGE SCALE GENOMIC DNA]</scope>
    <source>
        <strain evidence="10">CGMCC 1.15053</strain>
    </source>
</reference>
<dbReference type="InterPro" id="IPR025966">
    <property type="entry name" value="OppC_N"/>
</dbReference>
<evidence type="ECO:0000256" key="4">
    <source>
        <dbReference type="ARBA" id="ARBA00022692"/>
    </source>
</evidence>
<dbReference type="EMBL" id="JBHSOH010000012">
    <property type="protein sequence ID" value="MFC5848908.1"/>
    <property type="molecule type" value="Genomic_DNA"/>
</dbReference>
<dbReference type="Pfam" id="PF00528">
    <property type="entry name" value="BPD_transp_1"/>
    <property type="match status" value="1"/>
</dbReference>
<comment type="subcellular location">
    <subcellularLocation>
        <location evidence="1 7">Cell membrane</location>
        <topology evidence="1 7">Multi-pass membrane protein</topology>
    </subcellularLocation>
</comment>
<accession>A0ABW1DME1</accession>
<name>A0ABW1DME1_9DEIO</name>
<dbReference type="Gene3D" id="1.10.3720.10">
    <property type="entry name" value="MetI-like"/>
    <property type="match status" value="1"/>
</dbReference>
<evidence type="ECO:0000256" key="1">
    <source>
        <dbReference type="ARBA" id="ARBA00004651"/>
    </source>
</evidence>
<dbReference type="Proteomes" id="UP001595979">
    <property type="component" value="Unassembled WGS sequence"/>
</dbReference>
<evidence type="ECO:0000256" key="6">
    <source>
        <dbReference type="ARBA" id="ARBA00023136"/>
    </source>
</evidence>
<protein>
    <submittedName>
        <fullName evidence="9">ABC transporter permease</fullName>
    </submittedName>
</protein>
<feature type="transmembrane region" description="Helical" evidence="7">
    <location>
        <begin position="175"/>
        <end position="192"/>
    </location>
</feature>
<comment type="similarity">
    <text evidence="7">Belongs to the binding-protein-dependent transport system permease family.</text>
</comment>
<feature type="transmembrane region" description="Helical" evidence="7">
    <location>
        <begin position="307"/>
        <end position="329"/>
    </location>
</feature>
<comment type="caution">
    <text evidence="9">The sequence shown here is derived from an EMBL/GenBank/DDBJ whole genome shotgun (WGS) entry which is preliminary data.</text>
</comment>
<dbReference type="InterPro" id="IPR050366">
    <property type="entry name" value="BP-dependent_transpt_permease"/>
</dbReference>
<keyword evidence="2 7" id="KW-0813">Transport</keyword>
<dbReference type="PANTHER" id="PTHR43386">
    <property type="entry name" value="OLIGOPEPTIDE TRANSPORT SYSTEM PERMEASE PROTEIN APPC"/>
    <property type="match status" value="1"/>
</dbReference>
<evidence type="ECO:0000259" key="8">
    <source>
        <dbReference type="PROSITE" id="PS50928"/>
    </source>
</evidence>
<keyword evidence="5 7" id="KW-1133">Transmembrane helix</keyword>
<dbReference type="PROSITE" id="PS50928">
    <property type="entry name" value="ABC_TM1"/>
    <property type="match status" value="1"/>
</dbReference>
<evidence type="ECO:0000256" key="3">
    <source>
        <dbReference type="ARBA" id="ARBA00022475"/>
    </source>
</evidence>
<dbReference type="Pfam" id="PF12911">
    <property type="entry name" value="OppC_N"/>
    <property type="match status" value="1"/>
</dbReference>
<dbReference type="InterPro" id="IPR035906">
    <property type="entry name" value="MetI-like_sf"/>
</dbReference>
<feature type="transmembrane region" description="Helical" evidence="7">
    <location>
        <begin position="260"/>
        <end position="285"/>
    </location>
</feature>
<feature type="transmembrane region" description="Helical" evidence="7">
    <location>
        <begin position="33"/>
        <end position="55"/>
    </location>
</feature>
<dbReference type="CDD" id="cd06261">
    <property type="entry name" value="TM_PBP2"/>
    <property type="match status" value="1"/>
</dbReference>
<proteinExistence type="inferred from homology"/>
<keyword evidence="4 7" id="KW-0812">Transmembrane</keyword>
<keyword evidence="10" id="KW-1185">Reference proteome</keyword>
<dbReference type="PANTHER" id="PTHR43386:SF1">
    <property type="entry name" value="D,D-DIPEPTIDE TRANSPORT SYSTEM PERMEASE PROTEIN DDPC-RELATED"/>
    <property type="match status" value="1"/>
</dbReference>
<dbReference type="SUPFAM" id="SSF161098">
    <property type="entry name" value="MetI-like"/>
    <property type="match status" value="1"/>
</dbReference>